<evidence type="ECO:0000313" key="2">
    <source>
        <dbReference type="EMBL" id="KUN35036.1"/>
    </source>
</evidence>
<dbReference type="PROSITE" id="PS51257">
    <property type="entry name" value="PROKAR_LIPOPROTEIN"/>
    <property type="match status" value="1"/>
</dbReference>
<dbReference type="AlphaFoldDB" id="A0A117QLL2"/>
<feature type="chain" id="PRO_5039442199" description="DUF3515 domain-containing protein" evidence="1">
    <location>
        <begin position="27"/>
        <end position="166"/>
    </location>
</feature>
<sequence length="166" mass="16794">MNSLRHRLLGLPALALLLITVGCSSADDGASAAVPSPDAKAAALCQKLDGVLPAAVDDESREDPEPASGLTAGWGNPAIILRCGVPRPPKMVDPSVAQGGDPDAVAGGVDGVNWLMEKADGGAYRYTTASRLAYVEVTVPAGRDSSAALIDLAPAIKKAIPEGIAD</sequence>
<dbReference type="EMBL" id="LMWS01000034">
    <property type="protein sequence ID" value="KUN35036.1"/>
    <property type="molecule type" value="Genomic_DNA"/>
</dbReference>
<dbReference type="RefSeq" id="WP_067238981.1">
    <property type="nucleotide sequence ID" value="NZ_JBIVKK010000010.1"/>
</dbReference>
<evidence type="ECO:0000256" key="1">
    <source>
        <dbReference type="SAM" id="SignalP"/>
    </source>
</evidence>
<gene>
    <name evidence="2" type="ORF">AQJ30_26545</name>
</gene>
<dbReference type="Pfam" id="PF12028">
    <property type="entry name" value="DUF3515"/>
    <property type="match status" value="1"/>
</dbReference>
<keyword evidence="3" id="KW-1185">Reference proteome</keyword>
<name>A0A117QLL2_9ACTN</name>
<dbReference type="STRING" id="68231.AQJ30_26545"/>
<keyword evidence="1" id="KW-0732">Signal</keyword>
<protein>
    <recommendedName>
        <fullName evidence="4">DUF3515 domain-containing protein</fullName>
    </recommendedName>
</protein>
<organism evidence="2 3">
    <name type="scientific">Streptomyces longwoodensis</name>
    <dbReference type="NCBI Taxonomy" id="68231"/>
    <lineage>
        <taxon>Bacteria</taxon>
        <taxon>Bacillati</taxon>
        <taxon>Actinomycetota</taxon>
        <taxon>Actinomycetes</taxon>
        <taxon>Kitasatosporales</taxon>
        <taxon>Streptomycetaceae</taxon>
        <taxon>Streptomyces</taxon>
    </lineage>
</organism>
<feature type="signal peptide" evidence="1">
    <location>
        <begin position="1"/>
        <end position="26"/>
    </location>
</feature>
<proteinExistence type="predicted"/>
<reference evidence="2 3" key="1">
    <citation type="submission" date="2015-10" db="EMBL/GenBank/DDBJ databases">
        <title>Draft genome sequence of Streptomyces longwoodensis DSM 41677, type strain for the species Streptomyces longwoodensis.</title>
        <authorList>
            <person name="Ruckert C."/>
            <person name="Winkler A."/>
            <person name="Kalinowski J."/>
            <person name="Kampfer P."/>
            <person name="Glaeser S."/>
        </authorList>
    </citation>
    <scope>NUCLEOTIDE SEQUENCE [LARGE SCALE GENOMIC DNA]</scope>
    <source>
        <strain evidence="2 3">DSM 41677</strain>
    </source>
</reference>
<comment type="caution">
    <text evidence="2">The sequence shown here is derived from an EMBL/GenBank/DDBJ whole genome shotgun (WGS) entry which is preliminary data.</text>
</comment>
<evidence type="ECO:0008006" key="4">
    <source>
        <dbReference type="Google" id="ProtNLM"/>
    </source>
</evidence>
<dbReference type="GeneID" id="91428137"/>
<dbReference type="InterPro" id="IPR021903">
    <property type="entry name" value="DUF3515"/>
</dbReference>
<dbReference type="Proteomes" id="UP000053271">
    <property type="component" value="Unassembled WGS sequence"/>
</dbReference>
<evidence type="ECO:0000313" key="3">
    <source>
        <dbReference type="Proteomes" id="UP000053271"/>
    </source>
</evidence>
<accession>A0A117QLL2</accession>